<evidence type="ECO:0000313" key="3">
    <source>
        <dbReference type="Proteomes" id="UP000022447"/>
    </source>
</evidence>
<keyword evidence="1" id="KW-1133">Transmembrane helix</keyword>
<comment type="caution">
    <text evidence="2">The sequence shown here is derived from an EMBL/GenBank/DDBJ whole genome shotgun (WGS) entry which is preliminary data.</text>
</comment>
<keyword evidence="1" id="KW-0812">Transmembrane</keyword>
<proteinExistence type="predicted"/>
<dbReference type="Proteomes" id="UP000022447">
    <property type="component" value="Unassembled WGS sequence"/>
</dbReference>
<gene>
    <name evidence="2" type="ORF">OCH239_17145</name>
</gene>
<evidence type="ECO:0000313" key="2">
    <source>
        <dbReference type="EMBL" id="ETX12791.1"/>
    </source>
</evidence>
<evidence type="ECO:0000256" key="1">
    <source>
        <dbReference type="SAM" id="Phobius"/>
    </source>
</evidence>
<accession>X7EC62</accession>
<protein>
    <submittedName>
        <fullName evidence="2">Uncharacterized protein</fullName>
    </submittedName>
</protein>
<dbReference type="EMBL" id="JALZ01000053">
    <property type="protein sequence ID" value="ETX12791.1"/>
    <property type="molecule type" value="Genomic_DNA"/>
</dbReference>
<keyword evidence="1" id="KW-0472">Membrane</keyword>
<dbReference type="AlphaFoldDB" id="X7EC62"/>
<reference evidence="2 3" key="1">
    <citation type="submission" date="2014-01" db="EMBL/GenBank/DDBJ databases">
        <title>Roseivivax halodurans JCM 10272 Genome Sequencing.</title>
        <authorList>
            <person name="Lai Q."/>
            <person name="Li G."/>
            <person name="Shao Z."/>
        </authorList>
    </citation>
    <scope>NUCLEOTIDE SEQUENCE [LARGE SCALE GENOMIC DNA]</scope>
    <source>
        <strain evidence="2 3">JCM 10272</strain>
    </source>
</reference>
<feature type="transmembrane region" description="Helical" evidence="1">
    <location>
        <begin position="54"/>
        <end position="77"/>
    </location>
</feature>
<organism evidence="2 3">
    <name type="scientific">Roseivivax halodurans JCM 10272</name>
    <dbReference type="NCBI Taxonomy" id="1449350"/>
    <lineage>
        <taxon>Bacteria</taxon>
        <taxon>Pseudomonadati</taxon>
        <taxon>Pseudomonadota</taxon>
        <taxon>Alphaproteobacteria</taxon>
        <taxon>Rhodobacterales</taxon>
        <taxon>Roseobacteraceae</taxon>
        <taxon>Roseivivax</taxon>
    </lineage>
</organism>
<sequence>MHSPAPRSFGYPITADLAIGEHGKRDASSQNAVGVIEGVMVGARAFLLDFDQQVVLAVVATYPEILFGVILAAIALFRAILSQRSADSLVAPIAGLVVVIARE</sequence>
<name>X7EC62_9RHOB</name>
<keyword evidence="3" id="KW-1185">Reference proteome</keyword>